<evidence type="ECO:0000256" key="1">
    <source>
        <dbReference type="SAM" id="Phobius"/>
    </source>
</evidence>
<feature type="transmembrane region" description="Helical" evidence="1">
    <location>
        <begin position="16"/>
        <end position="38"/>
    </location>
</feature>
<proteinExistence type="predicted"/>
<feature type="transmembrane region" description="Helical" evidence="1">
    <location>
        <begin position="140"/>
        <end position="161"/>
    </location>
</feature>
<protein>
    <submittedName>
        <fullName evidence="2">Uncharacterized protein</fullName>
    </submittedName>
</protein>
<evidence type="ECO:0000313" key="2">
    <source>
        <dbReference type="EMBL" id="CAD9755168.1"/>
    </source>
</evidence>
<name>A0A7S2X8N1_9EUKA</name>
<dbReference type="EMBL" id="HBHP01008934">
    <property type="protein sequence ID" value="CAD9755168.1"/>
    <property type="molecule type" value="Transcribed_RNA"/>
</dbReference>
<dbReference type="AlphaFoldDB" id="A0A7S2X8N1"/>
<organism evidence="2">
    <name type="scientific">Lotharella oceanica</name>
    <dbReference type="NCBI Taxonomy" id="641309"/>
    <lineage>
        <taxon>Eukaryota</taxon>
        <taxon>Sar</taxon>
        <taxon>Rhizaria</taxon>
        <taxon>Cercozoa</taxon>
        <taxon>Chlorarachniophyceae</taxon>
        <taxon>Lotharella</taxon>
    </lineage>
</organism>
<keyword evidence="1" id="KW-0472">Membrane</keyword>
<feature type="transmembrane region" description="Helical" evidence="1">
    <location>
        <begin position="167"/>
        <end position="190"/>
    </location>
</feature>
<sequence>MTDAVDGLRLVDVSEAGYFILVTIGCVLHMITLTYIVFQWIAIVGNDGLERHPFERVKKYFIGTVASVIALPVILLCTILIVYGSLSNYEGMLIYLIATEGLLTVEAIAICLYGVRFWIKVWRTLQATMHETNHLEKYRFFYCVMVLLFSELMKIIAMAFIDFEDPFGPALIFISLSDFCATFGVIWLYVVPVYTSMLRKTHMASHNIVSYVKSLPKTISLKTRTGKEFLLLDEHSAAT</sequence>
<reference evidence="2" key="1">
    <citation type="submission" date="2021-01" db="EMBL/GenBank/DDBJ databases">
        <authorList>
            <person name="Corre E."/>
            <person name="Pelletier E."/>
            <person name="Niang G."/>
            <person name="Scheremetjew M."/>
            <person name="Finn R."/>
            <person name="Kale V."/>
            <person name="Holt S."/>
            <person name="Cochrane G."/>
            <person name="Meng A."/>
            <person name="Brown T."/>
            <person name="Cohen L."/>
        </authorList>
    </citation>
    <scope>NUCLEOTIDE SEQUENCE</scope>
    <source>
        <strain evidence="2">CCMP622</strain>
    </source>
</reference>
<accession>A0A7S2X8N1</accession>
<feature type="transmembrane region" description="Helical" evidence="1">
    <location>
        <begin position="59"/>
        <end position="86"/>
    </location>
</feature>
<feature type="transmembrane region" description="Helical" evidence="1">
    <location>
        <begin position="92"/>
        <end position="119"/>
    </location>
</feature>
<keyword evidence="1" id="KW-1133">Transmembrane helix</keyword>
<keyword evidence="1" id="KW-0812">Transmembrane</keyword>
<gene>
    <name evidence="2" type="ORF">LSP00402_LOCUS5578</name>
</gene>